<evidence type="ECO:0000313" key="2">
    <source>
        <dbReference type="Proteomes" id="UP000656244"/>
    </source>
</evidence>
<dbReference type="AlphaFoldDB" id="A0A923HAB0"/>
<dbReference type="Proteomes" id="UP000656244">
    <property type="component" value="Unassembled WGS sequence"/>
</dbReference>
<dbReference type="RefSeq" id="WP_186563679.1">
    <property type="nucleotide sequence ID" value="NZ_JACNMF010000005.1"/>
</dbReference>
<accession>A0A923HAB0</accession>
<gene>
    <name evidence="1" type="ORF">H7U19_14980</name>
</gene>
<dbReference type="EMBL" id="JACNMF010000005">
    <property type="protein sequence ID" value="MBC3759715.1"/>
    <property type="molecule type" value="Genomic_DNA"/>
</dbReference>
<protein>
    <submittedName>
        <fullName evidence="1">Uncharacterized protein</fullName>
    </submittedName>
</protein>
<comment type="caution">
    <text evidence="1">The sequence shown here is derived from an EMBL/GenBank/DDBJ whole genome shotgun (WGS) entry which is preliminary data.</text>
</comment>
<sequence length="101" mass="11709">MPEFLTINSVKGLPLSFEGRGEVKGFVFNQIESSKGGFIYEVNSGANMYYEVFKRVINYRFNCVSYPRSKSFGIWAWTFMDLNSAREKFNELGKFKIDNYG</sequence>
<organism evidence="1 2">
    <name type="scientific">Hyunsoonleella aquatilis</name>
    <dbReference type="NCBI Taxonomy" id="2762758"/>
    <lineage>
        <taxon>Bacteria</taxon>
        <taxon>Pseudomonadati</taxon>
        <taxon>Bacteroidota</taxon>
        <taxon>Flavobacteriia</taxon>
        <taxon>Flavobacteriales</taxon>
        <taxon>Flavobacteriaceae</taxon>
    </lineage>
</organism>
<evidence type="ECO:0000313" key="1">
    <source>
        <dbReference type="EMBL" id="MBC3759715.1"/>
    </source>
</evidence>
<reference evidence="1" key="1">
    <citation type="submission" date="2020-08" db="EMBL/GenBank/DDBJ databases">
        <title>Hyunsoonleella sp. strain SJ7 genome sequencing and assembly.</title>
        <authorList>
            <person name="Kim I."/>
        </authorList>
    </citation>
    <scope>NUCLEOTIDE SEQUENCE</scope>
    <source>
        <strain evidence="1">SJ7</strain>
    </source>
</reference>
<keyword evidence="2" id="KW-1185">Reference proteome</keyword>
<name>A0A923HAB0_9FLAO</name>
<proteinExistence type="predicted"/>